<evidence type="ECO:0000313" key="1">
    <source>
        <dbReference type="EMBL" id="MEZ8196245.1"/>
    </source>
</evidence>
<name>A0ABV4M9P1_9VIBR</name>
<dbReference type="EMBL" id="JBGOOT010000013">
    <property type="protein sequence ID" value="MEZ8196245.1"/>
    <property type="molecule type" value="Genomic_DNA"/>
</dbReference>
<dbReference type="RefSeq" id="WP_371730843.1">
    <property type="nucleotide sequence ID" value="NZ_JBGOOT010000013.1"/>
</dbReference>
<accession>A0ABV4M9P1</accession>
<organism evidence="1 2">
    <name type="scientific">Vibrio cortegadensis</name>
    <dbReference type="NCBI Taxonomy" id="1328770"/>
    <lineage>
        <taxon>Bacteria</taxon>
        <taxon>Pseudomonadati</taxon>
        <taxon>Pseudomonadota</taxon>
        <taxon>Gammaproteobacteria</taxon>
        <taxon>Vibrionales</taxon>
        <taxon>Vibrionaceae</taxon>
        <taxon>Vibrio</taxon>
    </lineage>
</organism>
<gene>
    <name evidence="1" type="ORF">ACED38_15325</name>
</gene>
<dbReference type="Proteomes" id="UP001569153">
    <property type="component" value="Unassembled WGS sequence"/>
</dbReference>
<dbReference type="Gene3D" id="1.10.10.60">
    <property type="entry name" value="Homeodomain-like"/>
    <property type="match status" value="1"/>
</dbReference>
<dbReference type="Pfam" id="PF13384">
    <property type="entry name" value="HTH_23"/>
    <property type="match status" value="1"/>
</dbReference>
<sequence length="48" mass="5623">MLTNRITRTKRAEIIKLRDKSWTHQAIADHLGCHRNTVGRVLRKEGLK</sequence>
<protein>
    <submittedName>
        <fullName evidence="1">Helix-turn-helix domain-containing protein</fullName>
    </submittedName>
</protein>
<reference evidence="1 2" key="1">
    <citation type="submission" date="2024-06" db="EMBL/GenBank/DDBJ databases">
        <authorList>
            <person name="Steensen K."/>
            <person name="Seneca J."/>
            <person name="Bartlau N."/>
            <person name="Yu A.X."/>
            <person name="Polz M.F."/>
        </authorList>
    </citation>
    <scope>NUCLEOTIDE SEQUENCE [LARGE SCALE GENOMIC DNA]</scope>
    <source>
        <strain evidence="1 2">FF146</strain>
    </source>
</reference>
<comment type="caution">
    <text evidence="1">The sequence shown here is derived from an EMBL/GenBank/DDBJ whole genome shotgun (WGS) entry which is preliminary data.</text>
</comment>
<keyword evidence="2" id="KW-1185">Reference proteome</keyword>
<evidence type="ECO:0000313" key="2">
    <source>
        <dbReference type="Proteomes" id="UP001569153"/>
    </source>
</evidence>
<proteinExistence type="predicted"/>